<gene>
    <name evidence="2" type="ORF">KIH39_13435</name>
</gene>
<name>A0A8E6EVV9_9BACT</name>
<evidence type="ECO:0000313" key="3">
    <source>
        <dbReference type="Proteomes" id="UP000676194"/>
    </source>
</evidence>
<feature type="signal peptide" evidence="1">
    <location>
        <begin position="1"/>
        <end position="23"/>
    </location>
</feature>
<proteinExistence type="predicted"/>
<sequence>MMRSKLWVLGLLLSLFGASLVYADDKSGLNEEGFLQRWVVLAPIPLADGQGGEDGLMKEQLKDEAKLQPKAGDKVKVGDTELLWKNYIAKDHLLDLNDFVGKQTEDSVAYAVAYIESPEDLKNIKMKTGSDDQSKVYLNGKEVFKFTQERATDKDQDTTEVSLKKGTNVLVVKVVNVKVDWSFCVRFTDKDDKPITKLTVK</sequence>
<dbReference type="Proteomes" id="UP000676194">
    <property type="component" value="Chromosome"/>
</dbReference>
<feature type="chain" id="PRO_5034286997" evidence="1">
    <location>
        <begin position="24"/>
        <end position="201"/>
    </location>
</feature>
<keyword evidence="1" id="KW-0732">Signal</keyword>
<dbReference type="EMBL" id="CP074694">
    <property type="protein sequence ID" value="QVL29873.1"/>
    <property type="molecule type" value="Genomic_DNA"/>
</dbReference>
<dbReference type="RefSeq" id="WP_213493755.1">
    <property type="nucleotide sequence ID" value="NZ_CP074694.1"/>
</dbReference>
<protein>
    <submittedName>
        <fullName evidence="2">Uncharacterized protein</fullName>
    </submittedName>
</protein>
<accession>A0A8E6EVV9</accession>
<dbReference type="AlphaFoldDB" id="A0A8E6EVV9"/>
<reference evidence="2" key="1">
    <citation type="submission" date="2021-05" db="EMBL/GenBank/DDBJ databases">
        <title>Complete genome sequence of the cellulolytic planctomycete Telmatocola sphagniphila SP2T and characterization of the first cellulase from planctomycetes.</title>
        <authorList>
            <person name="Rakitin A.L."/>
            <person name="Beletsky A.V."/>
            <person name="Naumoff D.G."/>
            <person name="Kulichevskaya I.S."/>
            <person name="Mardanov A.V."/>
            <person name="Ravin N.V."/>
            <person name="Dedysh S.N."/>
        </authorList>
    </citation>
    <scope>NUCLEOTIDE SEQUENCE</scope>
    <source>
        <strain evidence="2">SP2T</strain>
    </source>
</reference>
<evidence type="ECO:0000313" key="2">
    <source>
        <dbReference type="EMBL" id="QVL29873.1"/>
    </source>
</evidence>
<dbReference type="Gene3D" id="2.60.120.260">
    <property type="entry name" value="Galactose-binding domain-like"/>
    <property type="match status" value="1"/>
</dbReference>
<dbReference type="KEGG" id="tsph:KIH39_13435"/>
<keyword evidence="3" id="KW-1185">Reference proteome</keyword>
<evidence type="ECO:0000256" key="1">
    <source>
        <dbReference type="SAM" id="SignalP"/>
    </source>
</evidence>
<organism evidence="2 3">
    <name type="scientific">Telmatocola sphagniphila</name>
    <dbReference type="NCBI Taxonomy" id="1123043"/>
    <lineage>
        <taxon>Bacteria</taxon>
        <taxon>Pseudomonadati</taxon>
        <taxon>Planctomycetota</taxon>
        <taxon>Planctomycetia</taxon>
        <taxon>Gemmatales</taxon>
        <taxon>Gemmataceae</taxon>
    </lineage>
</organism>